<proteinExistence type="predicted"/>
<feature type="non-terminal residue" evidence="2">
    <location>
        <position position="1"/>
    </location>
</feature>
<reference evidence="2" key="1">
    <citation type="submission" date="2023-01" db="EMBL/GenBank/DDBJ databases">
        <title>Genome assembly of the deep-sea coral Lophelia pertusa.</title>
        <authorList>
            <person name="Herrera S."/>
            <person name="Cordes E."/>
        </authorList>
    </citation>
    <scope>NUCLEOTIDE SEQUENCE</scope>
    <source>
        <strain evidence="2">USNM1676648</strain>
        <tissue evidence="2">Polyp</tissue>
    </source>
</reference>
<protein>
    <submittedName>
        <fullName evidence="2">Uncharacterized protein</fullName>
    </submittedName>
</protein>
<accession>A0A9W9ZHF4</accession>
<evidence type="ECO:0000313" key="3">
    <source>
        <dbReference type="Proteomes" id="UP001163046"/>
    </source>
</evidence>
<dbReference type="Proteomes" id="UP001163046">
    <property type="component" value="Unassembled WGS sequence"/>
</dbReference>
<sequence length="60" mass="6136">MPPKRSSRLSAKASKQPASKKQRRASKTSATPSAAGEDPLAPTLAADPPMANAVSDCIST</sequence>
<keyword evidence="3" id="KW-1185">Reference proteome</keyword>
<evidence type="ECO:0000313" key="2">
    <source>
        <dbReference type="EMBL" id="KAJ7381813.1"/>
    </source>
</evidence>
<feature type="compositionally biased region" description="Low complexity" evidence="1">
    <location>
        <begin position="8"/>
        <end position="17"/>
    </location>
</feature>
<gene>
    <name evidence="2" type="ORF">OS493_038902</name>
</gene>
<organism evidence="2 3">
    <name type="scientific">Desmophyllum pertusum</name>
    <dbReference type="NCBI Taxonomy" id="174260"/>
    <lineage>
        <taxon>Eukaryota</taxon>
        <taxon>Metazoa</taxon>
        <taxon>Cnidaria</taxon>
        <taxon>Anthozoa</taxon>
        <taxon>Hexacorallia</taxon>
        <taxon>Scleractinia</taxon>
        <taxon>Caryophylliina</taxon>
        <taxon>Caryophylliidae</taxon>
        <taxon>Desmophyllum</taxon>
    </lineage>
</organism>
<dbReference type="AlphaFoldDB" id="A0A9W9ZHF4"/>
<name>A0A9W9ZHF4_9CNID</name>
<feature type="compositionally biased region" description="Low complexity" evidence="1">
    <location>
        <begin position="38"/>
        <end position="51"/>
    </location>
</feature>
<feature type="region of interest" description="Disordered" evidence="1">
    <location>
        <begin position="1"/>
        <end position="60"/>
    </location>
</feature>
<evidence type="ECO:0000256" key="1">
    <source>
        <dbReference type="SAM" id="MobiDB-lite"/>
    </source>
</evidence>
<dbReference type="EMBL" id="MU826004">
    <property type="protein sequence ID" value="KAJ7381813.1"/>
    <property type="molecule type" value="Genomic_DNA"/>
</dbReference>
<comment type="caution">
    <text evidence="2">The sequence shown here is derived from an EMBL/GenBank/DDBJ whole genome shotgun (WGS) entry which is preliminary data.</text>
</comment>